<organism evidence="4 5">
    <name type="scientific">Thermoclostridium stercorarium subsp. thermolacticum DSM 2910</name>
    <dbReference type="NCBI Taxonomy" id="1121336"/>
    <lineage>
        <taxon>Bacteria</taxon>
        <taxon>Bacillati</taxon>
        <taxon>Bacillota</taxon>
        <taxon>Clostridia</taxon>
        <taxon>Eubacteriales</taxon>
        <taxon>Oscillospiraceae</taxon>
        <taxon>Thermoclostridium</taxon>
    </lineage>
</organism>
<keyword evidence="2 4" id="KW-0378">Hydrolase</keyword>
<dbReference type="RefSeq" id="WP_015358951.1">
    <property type="nucleotide sequence ID" value="NZ_CP014672.1"/>
</dbReference>
<dbReference type="OrthoDB" id="9787572at2"/>
<comment type="cofactor">
    <cofactor evidence="1">
        <name>Mg(2+)</name>
        <dbReference type="ChEBI" id="CHEBI:18420"/>
    </cofactor>
</comment>
<dbReference type="GO" id="GO:0044281">
    <property type="term" value="P:small molecule metabolic process"/>
    <property type="evidence" value="ECO:0007669"/>
    <property type="project" value="UniProtKB-ARBA"/>
</dbReference>
<evidence type="ECO:0000256" key="1">
    <source>
        <dbReference type="ARBA" id="ARBA00001946"/>
    </source>
</evidence>
<dbReference type="InterPro" id="IPR023214">
    <property type="entry name" value="HAD_sf"/>
</dbReference>
<evidence type="ECO:0000256" key="3">
    <source>
        <dbReference type="ARBA" id="ARBA00022842"/>
    </source>
</evidence>
<dbReference type="AlphaFoldDB" id="A0A1B1YCY6"/>
<dbReference type="InterPro" id="IPR036412">
    <property type="entry name" value="HAD-like_sf"/>
</dbReference>
<dbReference type="Pfam" id="PF00702">
    <property type="entry name" value="Hydrolase"/>
    <property type="match status" value="1"/>
</dbReference>
<dbReference type="InterPro" id="IPR006549">
    <property type="entry name" value="HAD-SF_hydro_IIIA"/>
</dbReference>
<dbReference type="InterPro" id="IPR051400">
    <property type="entry name" value="HAD-like_hydrolase"/>
</dbReference>
<dbReference type="PANTHER" id="PTHR46470">
    <property type="entry name" value="N-ACYLNEURAMINATE-9-PHOSPHATASE"/>
    <property type="match status" value="1"/>
</dbReference>
<protein>
    <submittedName>
        <fullName evidence="4">HAD family hydrolase</fullName>
    </submittedName>
</protein>
<evidence type="ECO:0000313" key="4">
    <source>
        <dbReference type="EMBL" id="ANW98625.1"/>
    </source>
</evidence>
<dbReference type="CDD" id="cd16416">
    <property type="entry name" value="HAD_BsYqeG-like"/>
    <property type="match status" value="1"/>
</dbReference>
<dbReference type="NCBIfam" id="TIGR01549">
    <property type="entry name" value="HAD-SF-IA-v1"/>
    <property type="match status" value="1"/>
</dbReference>
<reference evidence="4 5" key="1">
    <citation type="submission" date="2016-02" db="EMBL/GenBank/DDBJ databases">
        <title>Comparison of Clostridium stercorarium subspecies using comparative genomics and transcriptomics.</title>
        <authorList>
            <person name="Schellenberg J."/>
            <person name="Thallinger G."/>
            <person name="Levin D.B."/>
            <person name="Zhang X."/>
            <person name="Alvare G."/>
            <person name="Fristensky B."/>
            <person name="Sparling R."/>
        </authorList>
    </citation>
    <scope>NUCLEOTIDE SEQUENCE [LARGE SCALE GENOMIC DNA]</scope>
    <source>
        <strain evidence="4 5">DSM 2910</strain>
    </source>
</reference>
<accession>A0A1B1YCY6</accession>
<dbReference type="Gene3D" id="3.40.50.1000">
    <property type="entry name" value="HAD superfamily/HAD-like"/>
    <property type="match status" value="1"/>
</dbReference>
<keyword evidence="3" id="KW-0460">Magnesium</keyword>
<dbReference type="InterPro" id="IPR010021">
    <property type="entry name" value="PGPP1/Gep4"/>
</dbReference>
<evidence type="ECO:0000256" key="2">
    <source>
        <dbReference type="ARBA" id="ARBA00022801"/>
    </source>
</evidence>
<dbReference type="EMBL" id="CP014672">
    <property type="protein sequence ID" value="ANW98625.1"/>
    <property type="molecule type" value="Genomic_DNA"/>
</dbReference>
<name>A0A1B1YCY6_THEST</name>
<sequence>MGKGLKPDLYIKSVFDLDVNWLKERGIKGVLLDIDNTLVTHKQKIPDEKVVELIKRFQENGIKAAIVSNARKKRVAVFNEKLGLYAKHRAFKPSNRGFLKAMSDLNLAPEETAVIGDQLFTDIRGGNRIGLTTILVDPLDKNEPATVRIKRIFEKLFLKRKPWHD</sequence>
<evidence type="ECO:0000313" key="5">
    <source>
        <dbReference type="Proteomes" id="UP000092971"/>
    </source>
</evidence>
<dbReference type="SUPFAM" id="SSF56784">
    <property type="entry name" value="HAD-like"/>
    <property type="match status" value="1"/>
</dbReference>
<gene>
    <name evidence="4" type="ORF">CSTERTH_06045</name>
</gene>
<dbReference type="NCBIfam" id="TIGR01662">
    <property type="entry name" value="HAD-SF-IIIA"/>
    <property type="match status" value="1"/>
</dbReference>
<dbReference type="InterPro" id="IPR006439">
    <property type="entry name" value="HAD-SF_hydro_IA"/>
</dbReference>
<dbReference type="NCBIfam" id="TIGR01668">
    <property type="entry name" value="YqeG_hyp_ppase"/>
    <property type="match status" value="1"/>
</dbReference>
<proteinExistence type="predicted"/>
<dbReference type="GO" id="GO:0008962">
    <property type="term" value="F:phosphatidylglycerophosphatase activity"/>
    <property type="evidence" value="ECO:0007669"/>
    <property type="project" value="InterPro"/>
</dbReference>
<dbReference type="Proteomes" id="UP000092971">
    <property type="component" value="Chromosome"/>
</dbReference>